<organism evidence="14 15">
    <name type="scientific">Silurus asotus</name>
    <name type="common">Amur catfish</name>
    <name type="synonym">Parasilurus asotus</name>
    <dbReference type="NCBI Taxonomy" id="30991"/>
    <lineage>
        <taxon>Eukaryota</taxon>
        <taxon>Metazoa</taxon>
        <taxon>Chordata</taxon>
        <taxon>Craniata</taxon>
        <taxon>Vertebrata</taxon>
        <taxon>Euteleostomi</taxon>
        <taxon>Actinopterygii</taxon>
        <taxon>Neopterygii</taxon>
        <taxon>Teleostei</taxon>
        <taxon>Ostariophysi</taxon>
        <taxon>Siluriformes</taxon>
        <taxon>Siluridae</taxon>
        <taxon>Silurus</taxon>
    </lineage>
</organism>
<evidence type="ECO:0000256" key="4">
    <source>
        <dbReference type="ARBA" id="ARBA00022448"/>
    </source>
</evidence>
<dbReference type="PROSITE" id="PS50180">
    <property type="entry name" value="GAE"/>
    <property type="match status" value="1"/>
</dbReference>
<feature type="domain" description="GAT" evidence="13">
    <location>
        <begin position="156"/>
        <end position="278"/>
    </location>
</feature>
<dbReference type="InterPro" id="IPR027422">
    <property type="entry name" value="GGA1-3"/>
</dbReference>
<dbReference type="PROSITE" id="PS50179">
    <property type="entry name" value="VHS"/>
    <property type="match status" value="1"/>
</dbReference>
<evidence type="ECO:0000256" key="5">
    <source>
        <dbReference type="ARBA" id="ARBA00022753"/>
    </source>
</evidence>
<dbReference type="AlphaFoldDB" id="A0AAD5AKC8"/>
<dbReference type="Gene3D" id="1.20.5.170">
    <property type="match status" value="1"/>
</dbReference>
<evidence type="ECO:0000256" key="6">
    <source>
        <dbReference type="ARBA" id="ARBA00022843"/>
    </source>
</evidence>
<comment type="similarity">
    <text evidence="3">Belongs to the GGA protein family.</text>
</comment>
<evidence type="ECO:0000256" key="8">
    <source>
        <dbReference type="ARBA" id="ARBA00023034"/>
    </source>
</evidence>
<evidence type="ECO:0000256" key="3">
    <source>
        <dbReference type="ARBA" id="ARBA00008099"/>
    </source>
</evidence>
<dbReference type="PROSITE" id="PS50909">
    <property type="entry name" value="GAT"/>
    <property type="match status" value="1"/>
</dbReference>
<dbReference type="Pfam" id="PF02883">
    <property type="entry name" value="Alpha_adaptinC2"/>
    <property type="match status" value="1"/>
</dbReference>
<evidence type="ECO:0000259" key="13">
    <source>
        <dbReference type="PROSITE" id="PS50909"/>
    </source>
</evidence>
<dbReference type="GO" id="GO:0006893">
    <property type="term" value="P:Golgi to plasma membrane transport"/>
    <property type="evidence" value="ECO:0007669"/>
    <property type="project" value="TreeGrafter"/>
</dbReference>
<evidence type="ECO:0000259" key="11">
    <source>
        <dbReference type="PROSITE" id="PS50179"/>
    </source>
</evidence>
<evidence type="ECO:0000256" key="10">
    <source>
        <dbReference type="SAM" id="MobiDB-lite"/>
    </source>
</evidence>
<feature type="region of interest" description="Disordered" evidence="10">
    <location>
        <begin position="373"/>
        <end position="399"/>
    </location>
</feature>
<protein>
    <submittedName>
        <fullName evidence="14">ADP-ribosylation factor-binding protein GGA1</fullName>
    </submittedName>
</protein>
<dbReference type="GO" id="GO:0034394">
    <property type="term" value="P:protein localization to cell surface"/>
    <property type="evidence" value="ECO:0007669"/>
    <property type="project" value="TreeGrafter"/>
</dbReference>
<dbReference type="InterPro" id="IPR008152">
    <property type="entry name" value="Clathrin_a/b/g-adaptin_app_Ig"/>
</dbReference>
<dbReference type="SUPFAM" id="SSF49348">
    <property type="entry name" value="Clathrin adaptor appendage domain"/>
    <property type="match status" value="1"/>
</dbReference>
<dbReference type="PANTHER" id="PTHR45905">
    <property type="entry name" value="GOLGI-LOCALIZED, GAMMA-ADAPTIN EAR CONTAINING, ARF BINDING PROTEIN"/>
    <property type="match status" value="1"/>
</dbReference>
<evidence type="ECO:0000259" key="12">
    <source>
        <dbReference type="PROSITE" id="PS50180"/>
    </source>
</evidence>
<sequence length="522" mass="59133">KATDPENSSERWDCMHEFCQHVNTHTNGPHIAMRLLAHKIQSPQEKEALQALTLLEVCMNNCGKRFHSEAAKFRFLNELIKVLSPKYLGVCSTEQVKQRVTEVLYSWTQWLKDEPKVQEAYSMLKKQGIVKKDPRLSTTVTMPPPSPRQEVSVFDNEDTSKLLSQLLKSGRPEDLEMANTLIKSTLQEEQEKMDKESRRVSTIQEVKNCTSQLRLLLNQHHTQHTPEMQELYERCDRLRSNLFRLASDTVNNDEALAEILHRNDELTHVMTLYREKTPKPQTETDTVLVSPVKSYHLIDFSVLGDDAPCGQVEQNTTLLQEEEQQKIHDSSRTPLSVKSYLDDLLQLEDTENIMSETGQSDITHNASVFTMTDSELRSRSTASENQPITSSGVHKPRPLSSLADINVSLDSIKPKSPPSHPDVAVIIISAVNTSPLPVSDFLFLAAVPKNMCVRLQAATGNSLPPFSPLLPPAALSQILLLSNPLRKPVRLRFRVTLTLGQERLQQDGDIEQFPQWNSWTHI</sequence>
<dbReference type="Gene3D" id="1.25.40.90">
    <property type="match status" value="1"/>
</dbReference>
<evidence type="ECO:0000313" key="15">
    <source>
        <dbReference type="Proteomes" id="UP001205998"/>
    </source>
</evidence>
<comment type="caution">
    <text evidence="14">The sequence shown here is derived from an EMBL/GenBank/DDBJ whole genome shotgun (WGS) entry which is preliminary data.</text>
</comment>
<keyword evidence="6" id="KW-0832">Ubl conjugation</keyword>
<dbReference type="InterPro" id="IPR013041">
    <property type="entry name" value="Clathrin_app_Ig-like_sf"/>
</dbReference>
<dbReference type="EMBL" id="MU551698">
    <property type="protein sequence ID" value="KAI5617732.1"/>
    <property type="molecule type" value="Genomic_DNA"/>
</dbReference>
<dbReference type="InterPro" id="IPR008153">
    <property type="entry name" value="GAE_dom"/>
</dbReference>
<dbReference type="InterPro" id="IPR038425">
    <property type="entry name" value="GAT_sf"/>
</dbReference>
<dbReference type="GO" id="GO:0006886">
    <property type="term" value="P:intracellular protein transport"/>
    <property type="evidence" value="ECO:0007669"/>
    <property type="project" value="InterPro"/>
</dbReference>
<dbReference type="Pfam" id="PF00790">
    <property type="entry name" value="VHS"/>
    <property type="match status" value="1"/>
</dbReference>
<keyword evidence="7" id="KW-0653">Protein transport</keyword>
<keyword evidence="15" id="KW-1185">Reference proteome</keyword>
<dbReference type="GO" id="GO:0035091">
    <property type="term" value="F:phosphatidylinositol binding"/>
    <property type="evidence" value="ECO:0007669"/>
    <property type="project" value="InterPro"/>
</dbReference>
<dbReference type="GO" id="GO:0005802">
    <property type="term" value="C:trans-Golgi network"/>
    <property type="evidence" value="ECO:0007669"/>
    <property type="project" value="InterPro"/>
</dbReference>
<dbReference type="InterPro" id="IPR002014">
    <property type="entry name" value="VHS_dom"/>
</dbReference>
<evidence type="ECO:0000256" key="9">
    <source>
        <dbReference type="ARBA" id="ARBA00023136"/>
    </source>
</evidence>
<dbReference type="GO" id="GO:0031901">
    <property type="term" value="C:early endosome membrane"/>
    <property type="evidence" value="ECO:0007669"/>
    <property type="project" value="UniProtKB-SubCell"/>
</dbReference>
<name>A0AAD5AKC8_SILAS</name>
<keyword evidence="9" id="KW-0472">Membrane</keyword>
<dbReference type="SMART" id="SM00288">
    <property type="entry name" value="VHS"/>
    <property type="match status" value="1"/>
</dbReference>
<evidence type="ECO:0000256" key="2">
    <source>
        <dbReference type="ARBA" id="ARBA00004220"/>
    </source>
</evidence>
<dbReference type="GO" id="GO:0031267">
    <property type="term" value="F:small GTPase binding"/>
    <property type="evidence" value="ECO:0007669"/>
    <property type="project" value="InterPro"/>
</dbReference>
<feature type="domain" description="GAE" evidence="12">
    <location>
        <begin position="392"/>
        <end position="514"/>
    </location>
</feature>
<reference evidence="14" key="1">
    <citation type="submission" date="2018-07" db="EMBL/GenBank/DDBJ databases">
        <title>Comparative genomics of catfishes provides insights into carnivory and benthic adaptation.</title>
        <authorList>
            <person name="Zhang Y."/>
            <person name="Wang D."/>
            <person name="Peng Z."/>
            <person name="Zheng S."/>
            <person name="Shao F."/>
            <person name="Tao W."/>
        </authorList>
    </citation>
    <scope>NUCLEOTIDE SEQUENCE</scope>
    <source>
        <strain evidence="14">Chongqing</strain>
    </source>
</reference>
<keyword evidence="4" id="KW-0813">Transport</keyword>
<gene>
    <name evidence="14" type="ORF">C0J50_22698</name>
</gene>
<dbReference type="Pfam" id="PF03127">
    <property type="entry name" value="GAT"/>
    <property type="match status" value="1"/>
</dbReference>
<dbReference type="Gene3D" id="1.20.58.160">
    <property type="match status" value="1"/>
</dbReference>
<proteinExistence type="inferred from homology"/>
<dbReference type="InterPro" id="IPR008942">
    <property type="entry name" value="ENTH_VHS"/>
</dbReference>
<dbReference type="Pfam" id="PF18308">
    <property type="entry name" value="GGA_N-GAT"/>
    <property type="match status" value="1"/>
</dbReference>
<comment type="subcellular location">
    <subcellularLocation>
        <location evidence="2">Early endosome membrane</location>
        <topology evidence="2">Peripheral membrane protein</topology>
    </subcellularLocation>
    <subcellularLocation>
        <location evidence="1">Golgi apparatus</location>
        <location evidence="1">trans-Golgi network membrane</location>
        <topology evidence="1">Peripheral membrane protein</topology>
    </subcellularLocation>
</comment>
<feature type="non-terminal residue" evidence="14">
    <location>
        <position position="1"/>
    </location>
</feature>
<dbReference type="PANTHER" id="PTHR45905:SF6">
    <property type="entry name" value="ADP-RIBOSYLATION FACTOR-BINDING PROTEIN GGA3"/>
    <property type="match status" value="1"/>
</dbReference>
<feature type="domain" description="VHS" evidence="11">
    <location>
        <begin position="2"/>
        <end position="132"/>
    </location>
</feature>
<dbReference type="InterPro" id="IPR041198">
    <property type="entry name" value="GGA_N-GAT"/>
</dbReference>
<dbReference type="Proteomes" id="UP001205998">
    <property type="component" value="Unassembled WGS sequence"/>
</dbReference>
<dbReference type="SUPFAM" id="SSF89009">
    <property type="entry name" value="GAT-like domain"/>
    <property type="match status" value="1"/>
</dbReference>
<keyword evidence="5" id="KW-0967">Endosome</keyword>
<dbReference type="GO" id="GO:0043130">
    <property type="term" value="F:ubiquitin binding"/>
    <property type="evidence" value="ECO:0007669"/>
    <property type="project" value="InterPro"/>
</dbReference>
<evidence type="ECO:0000313" key="14">
    <source>
        <dbReference type="EMBL" id="KAI5617732.1"/>
    </source>
</evidence>
<dbReference type="SMART" id="SM00809">
    <property type="entry name" value="Alpha_adaptinC2"/>
    <property type="match status" value="1"/>
</dbReference>
<dbReference type="InterPro" id="IPR004152">
    <property type="entry name" value="GAT_dom"/>
</dbReference>
<evidence type="ECO:0000256" key="1">
    <source>
        <dbReference type="ARBA" id="ARBA00004150"/>
    </source>
</evidence>
<dbReference type="Gene3D" id="2.60.40.1230">
    <property type="match status" value="1"/>
</dbReference>
<accession>A0AAD5AKC8</accession>
<evidence type="ECO:0000256" key="7">
    <source>
        <dbReference type="ARBA" id="ARBA00022927"/>
    </source>
</evidence>
<keyword evidence="8" id="KW-0333">Golgi apparatus</keyword>
<feature type="compositionally biased region" description="Polar residues" evidence="10">
    <location>
        <begin position="373"/>
        <end position="392"/>
    </location>
</feature>
<dbReference type="SUPFAM" id="SSF48464">
    <property type="entry name" value="ENTH/VHS domain"/>
    <property type="match status" value="1"/>
</dbReference>